<dbReference type="SUPFAM" id="SSF51197">
    <property type="entry name" value="Clavaminate synthase-like"/>
    <property type="match status" value="1"/>
</dbReference>
<evidence type="ECO:0000259" key="2">
    <source>
        <dbReference type="PROSITE" id="PS51471"/>
    </source>
</evidence>
<dbReference type="AlphaFoldDB" id="A0A9P0F2K3"/>
<keyword evidence="1" id="KW-0560">Oxidoreductase</keyword>
<gene>
    <name evidence="3" type="ORF">BEMITA_LOCUS5382</name>
</gene>
<dbReference type="InterPro" id="IPR056470">
    <property type="entry name" value="BesD/HalB-like"/>
</dbReference>
<dbReference type="GO" id="GO:0046872">
    <property type="term" value="F:metal ion binding"/>
    <property type="evidence" value="ECO:0007669"/>
    <property type="project" value="UniProtKB-KW"/>
</dbReference>
<protein>
    <recommendedName>
        <fullName evidence="2">Fe2OG dioxygenase domain-containing protein</fullName>
    </recommendedName>
</protein>
<dbReference type="GO" id="GO:0016491">
    <property type="term" value="F:oxidoreductase activity"/>
    <property type="evidence" value="ECO:0007669"/>
    <property type="project" value="UniProtKB-KW"/>
</dbReference>
<evidence type="ECO:0000313" key="4">
    <source>
        <dbReference type="Proteomes" id="UP001152759"/>
    </source>
</evidence>
<dbReference type="Proteomes" id="UP001152759">
    <property type="component" value="Chromosome 3"/>
</dbReference>
<name>A0A9P0F2K3_BEMTA</name>
<organism evidence="3 4">
    <name type="scientific">Bemisia tabaci</name>
    <name type="common">Sweetpotato whitefly</name>
    <name type="synonym">Aleurodes tabaci</name>
    <dbReference type="NCBI Taxonomy" id="7038"/>
    <lineage>
        <taxon>Eukaryota</taxon>
        <taxon>Metazoa</taxon>
        <taxon>Ecdysozoa</taxon>
        <taxon>Arthropoda</taxon>
        <taxon>Hexapoda</taxon>
        <taxon>Insecta</taxon>
        <taxon>Pterygota</taxon>
        <taxon>Neoptera</taxon>
        <taxon>Paraneoptera</taxon>
        <taxon>Hemiptera</taxon>
        <taxon>Sternorrhyncha</taxon>
        <taxon>Aleyrodoidea</taxon>
        <taxon>Aleyrodidae</taxon>
        <taxon>Aleyrodinae</taxon>
        <taxon>Bemisia</taxon>
    </lineage>
</organism>
<dbReference type="Gene3D" id="2.60.120.620">
    <property type="entry name" value="q2cbj1_9rhob like domain"/>
    <property type="match status" value="1"/>
</dbReference>
<evidence type="ECO:0000313" key="3">
    <source>
        <dbReference type="EMBL" id="CAH0386232.1"/>
    </source>
</evidence>
<feature type="domain" description="Fe2OG dioxygenase" evidence="2">
    <location>
        <begin position="129"/>
        <end position="256"/>
    </location>
</feature>
<keyword evidence="1" id="KW-0479">Metal-binding</keyword>
<comment type="similarity">
    <text evidence="1">Belongs to the iron/ascorbate-dependent oxidoreductase family.</text>
</comment>
<proteinExistence type="inferred from homology"/>
<evidence type="ECO:0000256" key="1">
    <source>
        <dbReference type="RuleBase" id="RU003682"/>
    </source>
</evidence>
<dbReference type="InterPro" id="IPR005123">
    <property type="entry name" value="Oxoglu/Fe-dep_dioxygenase_dom"/>
</dbReference>
<sequence length="256" mass="28920">MTDLIRADLHPLADADWRKDCREQLNLHGVLVLRQFLKPEVLQTIIDEGNTLSHLAYRTVNNHNVYLMKPDETYSADHPRNREVLSTKSCITDDIIPISSPLRQLYNDTLFKSFLCDVLGEKKLYPYADPLSSINLHYAADGQELGWHFDNSSFAVTLLVQKPRAGGLFQYVRDLRNANADDMNYNGVAAVLENRHSVSSLAIEAGDLVLFRGQNSLHRVTPTKGDITRMLVVLAYNTKPDVALSESARMTFYGRV</sequence>
<reference evidence="3" key="1">
    <citation type="submission" date="2021-12" db="EMBL/GenBank/DDBJ databases">
        <authorList>
            <person name="King R."/>
        </authorList>
    </citation>
    <scope>NUCLEOTIDE SEQUENCE</scope>
</reference>
<dbReference type="PROSITE" id="PS51471">
    <property type="entry name" value="FE2OG_OXY"/>
    <property type="match status" value="1"/>
</dbReference>
<dbReference type="EMBL" id="OU963864">
    <property type="protein sequence ID" value="CAH0386232.1"/>
    <property type="molecule type" value="Genomic_DNA"/>
</dbReference>
<dbReference type="OrthoDB" id="272149at2759"/>
<keyword evidence="1" id="KW-0408">Iron</keyword>
<keyword evidence="4" id="KW-1185">Reference proteome</keyword>
<accession>A0A9P0F2K3</accession>
<dbReference type="Pfam" id="PF23169">
    <property type="entry name" value="HalD"/>
    <property type="match status" value="1"/>
</dbReference>